<keyword evidence="5" id="KW-1185">Reference proteome</keyword>
<dbReference type="InterPro" id="IPR016047">
    <property type="entry name" value="M23ase_b-sheet_dom"/>
</dbReference>
<dbReference type="PANTHER" id="PTHR21666">
    <property type="entry name" value="PEPTIDASE-RELATED"/>
    <property type="match status" value="1"/>
</dbReference>
<reference evidence="4 5" key="1">
    <citation type="submission" date="2022-06" db="EMBL/GenBank/DDBJ databases">
        <title>Dyella sp. Sa strain:Sa Genome sequencing.</title>
        <authorList>
            <person name="Park S."/>
        </authorList>
    </citation>
    <scope>NUCLEOTIDE SEQUENCE [LARGE SCALE GENOMIC DNA]</scope>
    <source>
        <strain evidence="4 5">Sa</strain>
    </source>
</reference>
<organism evidence="4 5">
    <name type="scientific">Dyella lutea</name>
    <dbReference type="NCBI Taxonomy" id="2950441"/>
    <lineage>
        <taxon>Bacteria</taxon>
        <taxon>Pseudomonadati</taxon>
        <taxon>Pseudomonadota</taxon>
        <taxon>Gammaproteobacteria</taxon>
        <taxon>Lysobacterales</taxon>
        <taxon>Rhodanobacteraceae</taxon>
        <taxon>Dyella</taxon>
    </lineage>
</organism>
<dbReference type="PANTHER" id="PTHR21666:SF289">
    <property type="entry name" value="L-ALA--D-GLU ENDOPEPTIDASE"/>
    <property type="match status" value="1"/>
</dbReference>
<sequence>MRRWLLACSLWLMCVAAVPAHPVETSCTSHHHDIRPGDTAVALARRDGVDAHAFANWLAHAGDAERRALRSMRPGDHLELCVARVDGHPTTIDRLRVQSDRAGRRRAAQEPTVASLVGIRASVVTVPLAGGSTTARHPLRSQVTVTEPLPSATHLAGALAAVVGRRPVVEALAAYAHHVWHLPRTLPKDSHYRLAMLEDPHHGAGHRLAMVALEAHGHTWRAYHYIDAKGHDYVVSDRGRGFEVLRPRHPVNHARISSGWGWRIQPVLGGREFHRGIDYAAPIGTPVHAAMDGTVSLCDWHGGYGRVVEIRHAHGLRTRYGHLSRFAARLHPGSRVHKGQVIGYVGSTGLSTGPHLYYEIWEHGVRVDPLRHAPLTVAARLDTHQRKRLRHLIASVQQTS</sequence>
<feature type="chain" id="PRO_5047056236" evidence="2">
    <location>
        <begin position="21"/>
        <end position="400"/>
    </location>
</feature>
<evidence type="ECO:0000256" key="2">
    <source>
        <dbReference type="SAM" id="SignalP"/>
    </source>
</evidence>
<dbReference type="Proteomes" id="UP001204615">
    <property type="component" value="Unassembled WGS sequence"/>
</dbReference>
<evidence type="ECO:0000256" key="1">
    <source>
        <dbReference type="ARBA" id="ARBA00022729"/>
    </source>
</evidence>
<dbReference type="InterPro" id="IPR050570">
    <property type="entry name" value="Cell_wall_metabolism_enzyme"/>
</dbReference>
<comment type="caution">
    <text evidence="4">The sequence shown here is derived from an EMBL/GenBank/DDBJ whole genome shotgun (WGS) entry which is preliminary data.</text>
</comment>
<dbReference type="Gene3D" id="2.70.70.10">
    <property type="entry name" value="Glucose Permease (Domain IIA)"/>
    <property type="match status" value="1"/>
</dbReference>
<dbReference type="CDD" id="cd12797">
    <property type="entry name" value="M23_peptidase"/>
    <property type="match status" value="1"/>
</dbReference>
<evidence type="ECO:0000313" key="5">
    <source>
        <dbReference type="Proteomes" id="UP001204615"/>
    </source>
</evidence>
<accession>A0ABT1F8W1</accession>
<dbReference type="SUPFAM" id="SSF51261">
    <property type="entry name" value="Duplicated hybrid motif"/>
    <property type="match status" value="1"/>
</dbReference>
<name>A0ABT1F8W1_9GAMM</name>
<feature type="signal peptide" evidence="2">
    <location>
        <begin position="1"/>
        <end position="20"/>
    </location>
</feature>
<dbReference type="EMBL" id="JAMZEK010000001">
    <property type="protein sequence ID" value="MCP1373811.1"/>
    <property type="molecule type" value="Genomic_DNA"/>
</dbReference>
<proteinExistence type="predicted"/>
<gene>
    <name evidence="4" type="ORF">NC595_07030</name>
</gene>
<dbReference type="Pfam" id="PF01551">
    <property type="entry name" value="Peptidase_M23"/>
    <property type="match status" value="1"/>
</dbReference>
<keyword evidence="1 2" id="KW-0732">Signal</keyword>
<dbReference type="InterPro" id="IPR011055">
    <property type="entry name" value="Dup_hybrid_motif"/>
</dbReference>
<dbReference type="RefSeq" id="WP_253565625.1">
    <property type="nucleotide sequence ID" value="NZ_JAMZEK010000001.1"/>
</dbReference>
<protein>
    <submittedName>
        <fullName evidence="4">M23 family metallopeptidase</fullName>
    </submittedName>
</protein>
<evidence type="ECO:0000259" key="3">
    <source>
        <dbReference type="Pfam" id="PF01551"/>
    </source>
</evidence>
<evidence type="ECO:0000313" key="4">
    <source>
        <dbReference type="EMBL" id="MCP1373811.1"/>
    </source>
</evidence>
<feature type="domain" description="M23ase beta-sheet core" evidence="3">
    <location>
        <begin position="273"/>
        <end position="369"/>
    </location>
</feature>